<dbReference type="OMA" id="IWGKMPP"/>
<feature type="compositionally biased region" description="Acidic residues" evidence="1">
    <location>
        <begin position="49"/>
        <end position="63"/>
    </location>
</feature>
<evidence type="ECO:0000313" key="3">
    <source>
        <dbReference type="Proteomes" id="UP000000311"/>
    </source>
</evidence>
<dbReference type="InParanoid" id="E2ADA0"/>
<dbReference type="Proteomes" id="UP000000311">
    <property type="component" value="Unassembled WGS sequence"/>
</dbReference>
<dbReference type="PANTHER" id="PTHR22684:SF0">
    <property type="entry name" value="RIBOSOME QUALITY CONTROL COMPLEX SUBUNIT TCF25"/>
    <property type="match status" value="1"/>
</dbReference>
<dbReference type="Gene3D" id="1.25.40.10">
    <property type="entry name" value="Tetratricopeptide repeat domain"/>
    <property type="match status" value="1"/>
</dbReference>
<evidence type="ECO:0000256" key="1">
    <source>
        <dbReference type="SAM" id="MobiDB-lite"/>
    </source>
</evidence>
<proteinExistence type="predicted"/>
<feature type="compositionally biased region" description="Basic residues" evidence="1">
    <location>
        <begin position="75"/>
        <end position="85"/>
    </location>
</feature>
<sequence>MSTRHMKKIYGSDVILEKDYDASDAEISVTNDTKSKSFNVFDVLNQSSDNDEQDTSDKQDEDSVVNCDANCNDAKRRKKTKKRKKLENEKAKSLQHGVDFDEDEIERSVLEVNKLLGEPLPSCSNQLLEPQWINQKSKENILTVQHKHLNPYNELKRIFGSKTVQAEQNKRKGRGRFGHLKKTWLVCPRDNWPPIGKSGLTMSLDHSIEPTENVQHFVYEHSTSYKQIQLRFLQAVESLNPENIISIINIHSYHVDALLQIAELCKLSEDLPMAAEFIERALYCLECAFHPSFNVTTAQCRLDYKKQQNRALFITLFKHLGFVGGRACYRTSLEFCKLLLSLDPEGDPLAVVLAIDFYALRAKEYEWFIEFCNLWESSRNLTQLPNMAYSLALAHFRLGNKDDADTLLQNALIMFPGVLIPLIEKCNIQTDTKVMYHDFFNSKAQASTSPALEKLQNLYIARSFHLWKETDILPWLEECVHAVLNRIESKDDYIKYCQVKRSKRYQGRLPKNILRHIILADMKEVIVNVQEIQNEGPVLSHDPLPPIDSIDIYKRPTANDRIAQNSSNFLSLFFSSLFTDIDGAAAAALNGLNLL</sequence>
<dbReference type="InterPro" id="IPR011990">
    <property type="entry name" value="TPR-like_helical_dom_sf"/>
</dbReference>
<reference evidence="2 3" key="1">
    <citation type="journal article" date="2010" name="Science">
        <title>Genomic comparison of the ants Camponotus floridanus and Harpegnathos saltator.</title>
        <authorList>
            <person name="Bonasio R."/>
            <person name="Zhang G."/>
            <person name="Ye C."/>
            <person name="Mutti N.S."/>
            <person name="Fang X."/>
            <person name="Qin N."/>
            <person name="Donahue G."/>
            <person name="Yang P."/>
            <person name="Li Q."/>
            <person name="Li C."/>
            <person name="Zhang P."/>
            <person name="Huang Z."/>
            <person name="Berger S.L."/>
            <person name="Reinberg D."/>
            <person name="Wang J."/>
            <person name="Liebig J."/>
        </authorList>
    </citation>
    <scope>NUCLEOTIDE SEQUENCE [LARGE SCALE GENOMIC DNA]</scope>
    <source>
        <strain evidence="3">C129</strain>
    </source>
</reference>
<keyword evidence="3" id="KW-1185">Reference proteome</keyword>
<dbReference type="InterPro" id="IPR006994">
    <property type="entry name" value="TCF25/Rqc1"/>
</dbReference>
<dbReference type="AlphaFoldDB" id="E2ADA0"/>
<dbReference type="PANTHER" id="PTHR22684">
    <property type="entry name" value="NULP1-RELATED"/>
    <property type="match status" value="1"/>
</dbReference>
<dbReference type="FunCoup" id="E2ADA0">
    <property type="interactions" value="2197"/>
</dbReference>
<dbReference type="OrthoDB" id="205993at2759"/>
<dbReference type="GO" id="GO:1990112">
    <property type="term" value="C:RQC complex"/>
    <property type="evidence" value="ECO:0007669"/>
    <property type="project" value="TreeGrafter"/>
</dbReference>
<accession>E2ADA0</accession>
<dbReference type="EMBL" id="GL438693">
    <property type="protein sequence ID" value="EFN68592.1"/>
    <property type="molecule type" value="Genomic_DNA"/>
</dbReference>
<feature type="region of interest" description="Disordered" evidence="1">
    <location>
        <begin position="44"/>
        <end position="94"/>
    </location>
</feature>
<organism evidence="3">
    <name type="scientific">Camponotus floridanus</name>
    <name type="common">Florida carpenter ant</name>
    <dbReference type="NCBI Taxonomy" id="104421"/>
    <lineage>
        <taxon>Eukaryota</taxon>
        <taxon>Metazoa</taxon>
        <taxon>Ecdysozoa</taxon>
        <taxon>Arthropoda</taxon>
        <taxon>Hexapoda</taxon>
        <taxon>Insecta</taxon>
        <taxon>Pterygota</taxon>
        <taxon>Neoptera</taxon>
        <taxon>Endopterygota</taxon>
        <taxon>Hymenoptera</taxon>
        <taxon>Apocrita</taxon>
        <taxon>Aculeata</taxon>
        <taxon>Formicoidea</taxon>
        <taxon>Formicidae</taxon>
        <taxon>Formicinae</taxon>
        <taxon>Camponotus</taxon>
    </lineage>
</organism>
<dbReference type="Pfam" id="PF04910">
    <property type="entry name" value="Tcf25"/>
    <property type="match status" value="1"/>
</dbReference>
<evidence type="ECO:0000313" key="2">
    <source>
        <dbReference type="EMBL" id="EFN68592.1"/>
    </source>
</evidence>
<name>E2ADA0_CAMFO</name>
<protein>
    <submittedName>
        <fullName evidence="2">Transcription factor 25</fullName>
    </submittedName>
</protein>
<dbReference type="STRING" id="104421.E2ADA0"/>
<gene>
    <name evidence="2" type="ORF">EAG_05192</name>
</gene>